<organism evidence="1">
    <name type="scientific">Salix viminalis</name>
    <name type="common">Common osier</name>
    <name type="synonym">Basket willow</name>
    <dbReference type="NCBI Taxonomy" id="40686"/>
    <lineage>
        <taxon>Eukaryota</taxon>
        <taxon>Viridiplantae</taxon>
        <taxon>Streptophyta</taxon>
        <taxon>Embryophyta</taxon>
        <taxon>Tracheophyta</taxon>
        <taxon>Spermatophyta</taxon>
        <taxon>Magnoliopsida</taxon>
        <taxon>eudicotyledons</taxon>
        <taxon>Gunneridae</taxon>
        <taxon>Pentapetalae</taxon>
        <taxon>rosids</taxon>
        <taxon>fabids</taxon>
        <taxon>Malpighiales</taxon>
        <taxon>Salicaceae</taxon>
        <taxon>Saliceae</taxon>
        <taxon>Salix</taxon>
    </lineage>
</organism>
<protein>
    <recommendedName>
        <fullName evidence="2">COP9 signalosome complex subunit 7</fullName>
    </recommendedName>
</protein>
<gene>
    <name evidence="1" type="ORF">SVIM_LOCUS33748</name>
</gene>
<dbReference type="AlphaFoldDB" id="A0A6N2K4X6"/>
<dbReference type="EMBL" id="CAADRP010000113">
    <property type="protein sequence ID" value="VFU23300.1"/>
    <property type="molecule type" value="Genomic_DNA"/>
</dbReference>
<evidence type="ECO:0008006" key="2">
    <source>
        <dbReference type="Google" id="ProtNLM"/>
    </source>
</evidence>
<accession>A0A6N2K4X6</accession>
<dbReference type="PANTHER" id="PTHR15350">
    <property type="entry name" value="COP9 SIGNALOSOME COMPLEX SUBUNIT 7/DENDRITIC CELL PROTEIN GA17"/>
    <property type="match status" value="1"/>
</dbReference>
<reference evidence="1" key="1">
    <citation type="submission" date="2019-03" db="EMBL/GenBank/DDBJ databases">
        <authorList>
            <person name="Mank J."/>
            <person name="Almeida P."/>
        </authorList>
    </citation>
    <scope>NUCLEOTIDE SEQUENCE</scope>
    <source>
        <strain evidence="1">78183</strain>
    </source>
</reference>
<dbReference type="GO" id="GO:0008180">
    <property type="term" value="C:COP9 signalosome"/>
    <property type="evidence" value="ECO:0007669"/>
    <property type="project" value="TreeGrafter"/>
</dbReference>
<evidence type="ECO:0000313" key="1">
    <source>
        <dbReference type="EMBL" id="VFU23300.1"/>
    </source>
</evidence>
<sequence length="221" mass="25142">MEIEEGQTKVIKQFVNKVSILETTSSLANLIAPHVSLFAFSDLLSLPNFLQPQGAEDSAYLDFLCLFAYGTWYDYKRNSCMLPKLSPNQFLKLKQLILSFNISQDLEIRSISAGTNVVESLIHVELSILVGVPMRQPLLATFRLATSDSVPPLIEEKIVWASTMCQSDMDHQQELQGRIYEAKKDINFKETVPAHLQSRKASIPMMCLQEIFQNQKRFIVR</sequence>
<name>A0A6N2K4X6_SALVM</name>
<proteinExistence type="predicted"/>
<dbReference type="InterPro" id="IPR045237">
    <property type="entry name" value="COPS7/eIF3m"/>
</dbReference>
<dbReference type="PANTHER" id="PTHR15350:SF17">
    <property type="entry name" value="COMPLEX SUBUNIT 7A, PUTATIVE-RELATED"/>
    <property type="match status" value="1"/>
</dbReference>